<reference evidence="3 4" key="1">
    <citation type="submission" date="2022-03" db="EMBL/GenBank/DDBJ databases">
        <authorList>
            <person name="He Y."/>
        </authorList>
    </citation>
    <scope>NUCLEOTIDE SEQUENCE [LARGE SCALE GENOMIC DNA]</scope>
    <source>
        <strain evidence="3 4">TK19116</strain>
    </source>
</reference>
<proteinExistence type="predicted"/>
<evidence type="ECO:0000256" key="2">
    <source>
        <dbReference type="SAM" id="SignalP"/>
    </source>
</evidence>
<organism evidence="3 4">
    <name type="scientific">Paracoccus albicereus</name>
    <dbReference type="NCBI Taxonomy" id="2922394"/>
    <lineage>
        <taxon>Bacteria</taxon>
        <taxon>Pseudomonadati</taxon>
        <taxon>Pseudomonadota</taxon>
        <taxon>Alphaproteobacteria</taxon>
        <taxon>Rhodobacterales</taxon>
        <taxon>Paracoccaceae</taxon>
        <taxon>Paracoccus</taxon>
    </lineage>
</organism>
<protein>
    <submittedName>
        <fullName evidence="3">Uncharacterized protein</fullName>
    </submittedName>
</protein>
<dbReference type="Proteomes" id="UP001203945">
    <property type="component" value="Unassembled WGS sequence"/>
</dbReference>
<feature type="compositionally biased region" description="Pro residues" evidence="1">
    <location>
        <begin position="43"/>
        <end position="63"/>
    </location>
</feature>
<feature type="compositionally biased region" description="Basic and acidic residues" evidence="1">
    <location>
        <begin position="168"/>
        <end position="179"/>
    </location>
</feature>
<comment type="caution">
    <text evidence="3">The sequence shown here is derived from an EMBL/GenBank/DDBJ whole genome shotgun (WGS) entry which is preliminary data.</text>
</comment>
<gene>
    <name evidence="3" type="ORF">MLD63_04780</name>
</gene>
<evidence type="ECO:0000256" key="1">
    <source>
        <dbReference type="SAM" id="MobiDB-lite"/>
    </source>
</evidence>
<feature type="compositionally biased region" description="Basic and acidic residues" evidence="1">
    <location>
        <begin position="210"/>
        <end position="250"/>
    </location>
</feature>
<feature type="region of interest" description="Disordered" evidence="1">
    <location>
        <begin position="22"/>
        <end position="69"/>
    </location>
</feature>
<feature type="region of interest" description="Disordered" evidence="1">
    <location>
        <begin position="156"/>
        <end position="263"/>
    </location>
</feature>
<feature type="signal peptide" evidence="2">
    <location>
        <begin position="1"/>
        <end position="26"/>
    </location>
</feature>
<accession>A0ABT1MQE9</accession>
<feature type="compositionally biased region" description="Low complexity" evidence="1">
    <location>
        <begin position="22"/>
        <end position="42"/>
    </location>
</feature>
<feature type="compositionally biased region" description="Basic and acidic residues" evidence="1">
    <location>
        <begin position="192"/>
        <end position="201"/>
    </location>
</feature>
<keyword evidence="2" id="KW-0732">Signal</keyword>
<dbReference type="RefSeq" id="WP_255328759.1">
    <property type="nucleotide sequence ID" value="NZ_JAKZEU010000002.1"/>
</dbReference>
<evidence type="ECO:0000313" key="4">
    <source>
        <dbReference type="Proteomes" id="UP001203945"/>
    </source>
</evidence>
<sequence>MSRTLKSTVAGLALIAALGSAAVAQTAPTQPTAPQPGATQPEAQPPAPGAPDRALPPPPPPAEPVVVTEDTLPDVLKALDLQNIDIDRERRGSEVEGTLPDGTDIEAKLDARGALREISGDDDAALPASVIEALVPQAVRAADLFAEFAEIDEIEMAPEDGPVQDMKISGRDGQGEKLRATFAEDGSLMRFGRGDDDDRGKRGPKHRGKHGPDHDHRDARRGDDGPRGEDGRRGGPRWQDMRMEAGRADRPAPATDAPQAAAPAAAMTVLTDAGYTDLGNVRQDGPRVMVDATNAAGEPVTVELGPRGDVVRETAR</sequence>
<name>A0ABT1MQE9_9RHOB</name>
<keyword evidence="4" id="KW-1185">Reference proteome</keyword>
<feature type="compositionally biased region" description="Low complexity" evidence="1">
    <location>
        <begin position="251"/>
        <end position="263"/>
    </location>
</feature>
<feature type="chain" id="PRO_5046663038" evidence="2">
    <location>
        <begin position="27"/>
        <end position="316"/>
    </location>
</feature>
<dbReference type="EMBL" id="JAKZEU010000002">
    <property type="protein sequence ID" value="MCQ0969741.1"/>
    <property type="molecule type" value="Genomic_DNA"/>
</dbReference>
<evidence type="ECO:0000313" key="3">
    <source>
        <dbReference type="EMBL" id="MCQ0969741.1"/>
    </source>
</evidence>